<keyword evidence="1" id="KW-0472">Membrane</keyword>
<accession>A0A3N4KCW3</accession>
<sequence length="113" mass="12407">MSTSSTFKKLLQTLVIRPFNHTYTIRTRHYQVLPLVLLLAVVACCVYALVLVVMQKSLLAAPVLCVVIAGCGWCAWAFVEKDEVDEESVEKAGVNGIAVISVPMMGLKEVLVR</sequence>
<gene>
    <name evidence="2" type="ORF">P167DRAFT_540332</name>
</gene>
<proteinExistence type="predicted"/>
<protein>
    <submittedName>
        <fullName evidence="2">Uncharacterized protein</fullName>
    </submittedName>
</protein>
<dbReference type="Proteomes" id="UP000277580">
    <property type="component" value="Unassembled WGS sequence"/>
</dbReference>
<keyword evidence="1" id="KW-1133">Transmembrane helix</keyword>
<dbReference type="AlphaFoldDB" id="A0A3N4KCW3"/>
<keyword evidence="3" id="KW-1185">Reference proteome</keyword>
<evidence type="ECO:0000313" key="3">
    <source>
        <dbReference type="Proteomes" id="UP000277580"/>
    </source>
</evidence>
<keyword evidence="1" id="KW-0812">Transmembrane</keyword>
<dbReference type="OrthoDB" id="5395241at2759"/>
<feature type="transmembrane region" description="Helical" evidence="1">
    <location>
        <begin position="59"/>
        <end position="79"/>
    </location>
</feature>
<dbReference type="EMBL" id="ML119193">
    <property type="protein sequence ID" value="RPB07162.1"/>
    <property type="molecule type" value="Genomic_DNA"/>
</dbReference>
<reference evidence="2 3" key="1">
    <citation type="journal article" date="2018" name="Nat. Ecol. Evol.">
        <title>Pezizomycetes genomes reveal the molecular basis of ectomycorrhizal truffle lifestyle.</title>
        <authorList>
            <person name="Murat C."/>
            <person name="Payen T."/>
            <person name="Noel B."/>
            <person name="Kuo A."/>
            <person name="Morin E."/>
            <person name="Chen J."/>
            <person name="Kohler A."/>
            <person name="Krizsan K."/>
            <person name="Balestrini R."/>
            <person name="Da Silva C."/>
            <person name="Montanini B."/>
            <person name="Hainaut M."/>
            <person name="Levati E."/>
            <person name="Barry K.W."/>
            <person name="Belfiori B."/>
            <person name="Cichocki N."/>
            <person name="Clum A."/>
            <person name="Dockter R.B."/>
            <person name="Fauchery L."/>
            <person name="Guy J."/>
            <person name="Iotti M."/>
            <person name="Le Tacon F."/>
            <person name="Lindquist E.A."/>
            <person name="Lipzen A."/>
            <person name="Malagnac F."/>
            <person name="Mello A."/>
            <person name="Molinier V."/>
            <person name="Miyauchi S."/>
            <person name="Poulain J."/>
            <person name="Riccioni C."/>
            <person name="Rubini A."/>
            <person name="Sitrit Y."/>
            <person name="Splivallo R."/>
            <person name="Traeger S."/>
            <person name="Wang M."/>
            <person name="Zifcakova L."/>
            <person name="Wipf D."/>
            <person name="Zambonelli A."/>
            <person name="Paolocci F."/>
            <person name="Nowrousian M."/>
            <person name="Ottonello S."/>
            <person name="Baldrian P."/>
            <person name="Spatafora J.W."/>
            <person name="Henrissat B."/>
            <person name="Nagy L.G."/>
            <person name="Aury J.M."/>
            <person name="Wincker P."/>
            <person name="Grigoriev I.V."/>
            <person name="Bonfante P."/>
            <person name="Martin F.M."/>
        </authorList>
    </citation>
    <scope>NUCLEOTIDE SEQUENCE [LARGE SCALE GENOMIC DNA]</scope>
    <source>
        <strain evidence="2 3">CCBAS932</strain>
    </source>
</reference>
<feature type="transmembrane region" description="Helical" evidence="1">
    <location>
        <begin position="32"/>
        <end position="53"/>
    </location>
</feature>
<evidence type="ECO:0000256" key="1">
    <source>
        <dbReference type="SAM" id="Phobius"/>
    </source>
</evidence>
<dbReference type="InParanoid" id="A0A3N4KCW3"/>
<name>A0A3N4KCW3_9PEZI</name>
<organism evidence="2 3">
    <name type="scientific">Morchella conica CCBAS932</name>
    <dbReference type="NCBI Taxonomy" id="1392247"/>
    <lineage>
        <taxon>Eukaryota</taxon>
        <taxon>Fungi</taxon>
        <taxon>Dikarya</taxon>
        <taxon>Ascomycota</taxon>
        <taxon>Pezizomycotina</taxon>
        <taxon>Pezizomycetes</taxon>
        <taxon>Pezizales</taxon>
        <taxon>Morchellaceae</taxon>
        <taxon>Morchella</taxon>
    </lineage>
</organism>
<evidence type="ECO:0000313" key="2">
    <source>
        <dbReference type="EMBL" id="RPB07162.1"/>
    </source>
</evidence>